<protein>
    <submittedName>
        <fullName evidence="1">Phosphoglycolate phosphatase</fullName>
        <ecNumber evidence="1">3.1.3.18</ecNumber>
    </submittedName>
</protein>
<dbReference type="EC" id="3.1.3.18" evidence="1"/>
<dbReference type="Pfam" id="PF13419">
    <property type="entry name" value="HAD_2"/>
    <property type="match status" value="1"/>
</dbReference>
<dbReference type="AlphaFoldDB" id="A0A6N3BCD1"/>
<dbReference type="InterPro" id="IPR023198">
    <property type="entry name" value="PGP-like_dom2"/>
</dbReference>
<name>A0A6N3BCD1_9FIRM</name>
<keyword evidence="1" id="KW-0378">Hydrolase</keyword>
<dbReference type="EMBL" id="CACRUE010000024">
    <property type="protein sequence ID" value="VYU00218.1"/>
    <property type="molecule type" value="Genomic_DNA"/>
</dbReference>
<dbReference type="InterPro" id="IPR050155">
    <property type="entry name" value="HAD-like_hydrolase_sf"/>
</dbReference>
<dbReference type="PANTHER" id="PTHR43434:SF1">
    <property type="entry name" value="PHOSPHOGLYCOLATE PHOSPHATASE"/>
    <property type="match status" value="1"/>
</dbReference>
<gene>
    <name evidence="1" type="primary">gph_3</name>
    <name evidence="1" type="ORF">IBLFYP30_01497</name>
</gene>
<accession>A0A6N3BCD1</accession>
<dbReference type="GO" id="GO:0006281">
    <property type="term" value="P:DNA repair"/>
    <property type="evidence" value="ECO:0007669"/>
    <property type="project" value="TreeGrafter"/>
</dbReference>
<dbReference type="NCBIfam" id="TIGR01549">
    <property type="entry name" value="HAD-SF-IA-v1"/>
    <property type="match status" value="1"/>
</dbReference>
<dbReference type="SUPFAM" id="SSF56784">
    <property type="entry name" value="HAD-like"/>
    <property type="match status" value="1"/>
</dbReference>
<organism evidence="1">
    <name type="scientific">Intestinibacter bartlettii</name>
    <dbReference type="NCBI Taxonomy" id="261299"/>
    <lineage>
        <taxon>Bacteria</taxon>
        <taxon>Bacillati</taxon>
        <taxon>Bacillota</taxon>
        <taxon>Clostridia</taxon>
        <taxon>Peptostreptococcales</taxon>
        <taxon>Peptostreptococcaceae</taxon>
        <taxon>Intestinibacter</taxon>
    </lineage>
</organism>
<proteinExistence type="predicted"/>
<reference evidence="1" key="1">
    <citation type="submission" date="2019-11" db="EMBL/GenBank/DDBJ databases">
        <authorList>
            <person name="Feng L."/>
        </authorList>
    </citation>
    <scope>NUCLEOTIDE SEQUENCE</scope>
    <source>
        <strain evidence="1">IbartlettiiLFYP30</strain>
    </source>
</reference>
<dbReference type="InterPro" id="IPR023214">
    <property type="entry name" value="HAD_sf"/>
</dbReference>
<dbReference type="Gene3D" id="3.40.50.1000">
    <property type="entry name" value="HAD superfamily/HAD-like"/>
    <property type="match status" value="1"/>
</dbReference>
<evidence type="ECO:0000313" key="1">
    <source>
        <dbReference type="EMBL" id="VYU00218.1"/>
    </source>
</evidence>
<dbReference type="Gene3D" id="1.10.150.240">
    <property type="entry name" value="Putative phosphatase, domain 2"/>
    <property type="match status" value="1"/>
</dbReference>
<dbReference type="InterPro" id="IPR041492">
    <property type="entry name" value="HAD_2"/>
</dbReference>
<dbReference type="RefSeq" id="WP_024038508.1">
    <property type="nucleotide sequence ID" value="NZ_CACRUE010000024.1"/>
</dbReference>
<dbReference type="SFLD" id="SFLDG01129">
    <property type="entry name" value="C1.5:_HAD__Beta-PGM__Phosphata"/>
    <property type="match status" value="1"/>
</dbReference>
<dbReference type="PANTHER" id="PTHR43434">
    <property type="entry name" value="PHOSPHOGLYCOLATE PHOSPHATASE"/>
    <property type="match status" value="1"/>
</dbReference>
<sequence length="211" mass="24670">MTKKFNNVDSIIFDLDGTLWDSRKEVASAWSEVIRGYDYERKEVTFQEVNDLMGKTIDEIEDILFPKLPKEKRTEILYECCENENSYLRKYGAKLFDNLESTLDKLSKKYRLFIVSNCQPGYIEAFLDYYNLNKYFEDHECPKSAEIVKSDNIKLIKNRNNLKNPVYVGDTQGDANATKDAGLEFVFASYGFGNVDEYQYKIEKIEDLLEL</sequence>
<dbReference type="InterPro" id="IPR036412">
    <property type="entry name" value="HAD-like_sf"/>
</dbReference>
<dbReference type="SFLD" id="SFLDS00003">
    <property type="entry name" value="Haloacid_Dehalogenase"/>
    <property type="match status" value="1"/>
</dbReference>
<dbReference type="GO" id="GO:0008967">
    <property type="term" value="F:phosphoglycolate phosphatase activity"/>
    <property type="evidence" value="ECO:0007669"/>
    <property type="project" value="UniProtKB-EC"/>
</dbReference>
<dbReference type="InterPro" id="IPR006439">
    <property type="entry name" value="HAD-SF_hydro_IA"/>
</dbReference>